<dbReference type="InterPro" id="IPR001261">
    <property type="entry name" value="ArgE/DapE_CS"/>
</dbReference>
<evidence type="ECO:0000256" key="2">
    <source>
        <dbReference type="ARBA" id="ARBA00022723"/>
    </source>
</evidence>
<dbReference type="Proteomes" id="UP000019151">
    <property type="component" value="Chromosome"/>
</dbReference>
<feature type="domain" description="Peptidase M20 dimerisation" evidence="5">
    <location>
        <begin position="221"/>
        <end position="315"/>
    </location>
</feature>
<dbReference type="FunCoup" id="W0RBY2">
    <property type="interactions" value="34"/>
</dbReference>
<evidence type="ECO:0000313" key="7">
    <source>
        <dbReference type="Proteomes" id="UP000019151"/>
    </source>
</evidence>
<dbReference type="GO" id="GO:0016787">
    <property type="term" value="F:hydrolase activity"/>
    <property type="evidence" value="ECO:0007669"/>
    <property type="project" value="UniProtKB-KW"/>
</dbReference>
<dbReference type="Gene3D" id="3.30.70.360">
    <property type="match status" value="1"/>
</dbReference>
<dbReference type="PANTHER" id="PTHR43808:SF17">
    <property type="entry name" value="PEPTIDASE M20"/>
    <property type="match status" value="1"/>
</dbReference>
<dbReference type="AlphaFoldDB" id="W0RBY2"/>
<dbReference type="OrthoDB" id="9783294at2"/>
<keyword evidence="4" id="KW-0862">Zinc</keyword>
<comment type="cofactor">
    <cofactor evidence="1">
        <name>Zn(2+)</name>
        <dbReference type="ChEBI" id="CHEBI:29105"/>
    </cofactor>
</comment>
<dbReference type="PANTHER" id="PTHR43808">
    <property type="entry name" value="ACETYLORNITHINE DEACETYLASE"/>
    <property type="match status" value="1"/>
</dbReference>
<reference evidence="6 7" key="1">
    <citation type="journal article" date="2014" name="Genome Announc.">
        <title>Genome Sequence and Methylome of Soil Bacterium Gemmatirosa kalamazoonensis KBS708T, a Member of the Rarely Cultivated Gemmatimonadetes Phylum.</title>
        <authorList>
            <person name="Debruyn J.M."/>
            <person name="Radosevich M."/>
            <person name="Wommack K.E."/>
            <person name="Polson S.W."/>
            <person name="Hauser L.J."/>
            <person name="Fawaz M.N."/>
            <person name="Korlach J."/>
            <person name="Tsai Y.C."/>
        </authorList>
    </citation>
    <scope>NUCLEOTIDE SEQUENCE [LARGE SCALE GENOMIC DNA]</scope>
    <source>
        <strain evidence="6 7">KBS708</strain>
    </source>
</reference>
<dbReference type="eggNOG" id="COG0624">
    <property type="taxonomic scope" value="Bacteria"/>
</dbReference>
<evidence type="ECO:0000256" key="4">
    <source>
        <dbReference type="ARBA" id="ARBA00022833"/>
    </source>
</evidence>
<proteinExistence type="predicted"/>
<dbReference type="Pfam" id="PF07687">
    <property type="entry name" value="M20_dimer"/>
    <property type="match status" value="1"/>
</dbReference>
<gene>
    <name evidence="6" type="ORF">J421_0749</name>
</gene>
<keyword evidence="3" id="KW-0378">Hydrolase</keyword>
<keyword evidence="2" id="KW-0479">Metal-binding</keyword>
<dbReference type="PROSITE" id="PS00758">
    <property type="entry name" value="ARGE_DAPE_CPG2_1"/>
    <property type="match status" value="1"/>
</dbReference>
<dbReference type="Pfam" id="PF01546">
    <property type="entry name" value="Peptidase_M20"/>
    <property type="match status" value="1"/>
</dbReference>
<dbReference type="InterPro" id="IPR002933">
    <property type="entry name" value="Peptidase_M20"/>
</dbReference>
<organism evidence="6 7">
    <name type="scientific">Gemmatirosa kalamazoonensis</name>
    <dbReference type="NCBI Taxonomy" id="861299"/>
    <lineage>
        <taxon>Bacteria</taxon>
        <taxon>Pseudomonadati</taxon>
        <taxon>Gemmatimonadota</taxon>
        <taxon>Gemmatimonadia</taxon>
        <taxon>Gemmatimonadales</taxon>
        <taxon>Gemmatimonadaceae</taxon>
        <taxon>Gemmatirosa</taxon>
    </lineage>
</organism>
<sequence length="428" mass="44202">MRTLLPLALLAAPLAAQPVKKDAPTAPSDPARLATLPAVRRALDTLRATNAWTLAQQTAVCEIPAPPFKEAARGAELKRRFEAMGLRNVRVDAEGNVIGERPGSGAGPTVLLSAHLDTVFPDGTDVHVKRDSSAATGVKLTGPGIGDDCRGLAVILAVGRALDAARVQTAGRILFVATVGEEGPGNLRGVRRIFASPLKDSIDYFISVDGGGNTLTSRAVGSVRYRVAFKGPGGHSYGAFGMPNPAHAMGRAMARIADFPVPTKPKATFNVGIVSGGQTVNSIPAEVSMEVDLRSESPQELSRLDRMLHAAVDSAVAAEKARWPRSTVPLAATFTDLGLRPASAQGDDAPIVRAALAAGRTVGFTPELDASSTDANIAMSLGGPAVTLDGGGRGLGSHSLGESYEDGPSGWLGPQWAALLVLSLAGVR</sequence>
<dbReference type="InterPro" id="IPR011650">
    <property type="entry name" value="Peptidase_M20_dimer"/>
</dbReference>
<name>W0RBY2_9BACT</name>
<dbReference type="RefSeq" id="WP_025409830.1">
    <property type="nucleotide sequence ID" value="NZ_CP007128.1"/>
</dbReference>
<evidence type="ECO:0000313" key="6">
    <source>
        <dbReference type="EMBL" id="AHG88286.1"/>
    </source>
</evidence>
<evidence type="ECO:0000256" key="3">
    <source>
        <dbReference type="ARBA" id="ARBA00022801"/>
    </source>
</evidence>
<dbReference type="KEGG" id="gba:J421_0749"/>
<dbReference type="HOGENOM" id="CLU_051308_0_0_0"/>
<dbReference type="SUPFAM" id="SSF55031">
    <property type="entry name" value="Bacterial exopeptidase dimerisation domain"/>
    <property type="match status" value="1"/>
</dbReference>
<dbReference type="Gene3D" id="3.40.630.10">
    <property type="entry name" value="Zn peptidases"/>
    <property type="match status" value="1"/>
</dbReference>
<dbReference type="STRING" id="861299.J421_0749"/>
<dbReference type="InterPro" id="IPR036264">
    <property type="entry name" value="Bact_exopeptidase_dim_dom"/>
</dbReference>
<evidence type="ECO:0000259" key="5">
    <source>
        <dbReference type="Pfam" id="PF07687"/>
    </source>
</evidence>
<dbReference type="InParanoid" id="W0RBY2"/>
<protein>
    <submittedName>
        <fullName evidence="6">Peptidase M20</fullName>
    </submittedName>
</protein>
<dbReference type="EMBL" id="CP007128">
    <property type="protein sequence ID" value="AHG88286.1"/>
    <property type="molecule type" value="Genomic_DNA"/>
</dbReference>
<dbReference type="GO" id="GO:0046872">
    <property type="term" value="F:metal ion binding"/>
    <property type="evidence" value="ECO:0007669"/>
    <property type="project" value="UniProtKB-KW"/>
</dbReference>
<evidence type="ECO:0000256" key="1">
    <source>
        <dbReference type="ARBA" id="ARBA00001947"/>
    </source>
</evidence>
<accession>W0RBY2</accession>
<dbReference type="InterPro" id="IPR050072">
    <property type="entry name" value="Peptidase_M20A"/>
</dbReference>
<keyword evidence="7" id="KW-1185">Reference proteome</keyword>
<dbReference type="SUPFAM" id="SSF53187">
    <property type="entry name" value="Zn-dependent exopeptidases"/>
    <property type="match status" value="1"/>
</dbReference>